<evidence type="ECO:0000313" key="1">
    <source>
        <dbReference type="EMBL" id="KAF2222754.1"/>
    </source>
</evidence>
<gene>
    <name evidence="1" type="ORF">BDZ85DRAFT_250611</name>
</gene>
<organism evidence="1 2">
    <name type="scientific">Elsinoe ampelina</name>
    <dbReference type="NCBI Taxonomy" id="302913"/>
    <lineage>
        <taxon>Eukaryota</taxon>
        <taxon>Fungi</taxon>
        <taxon>Dikarya</taxon>
        <taxon>Ascomycota</taxon>
        <taxon>Pezizomycotina</taxon>
        <taxon>Dothideomycetes</taxon>
        <taxon>Dothideomycetidae</taxon>
        <taxon>Myriangiales</taxon>
        <taxon>Elsinoaceae</taxon>
        <taxon>Elsinoe</taxon>
    </lineage>
</organism>
<reference evidence="2" key="1">
    <citation type="journal article" date="2020" name="Stud. Mycol.">
        <title>101 Dothideomycetes genomes: A test case for predicting lifestyles and emergence of pathogens.</title>
        <authorList>
            <person name="Haridas S."/>
            <person name="Albert R."/>
            <person name="Binder M."/>
            <person name="Bloem J."/>
            <person name="LaButti K."/>
            <person name="Salamov A."/>
            <person name="Andreopoulos B."/>
            <person name="Baker S."/>
            <person name="Barry K."/>
            <person name="Bills G."/>
            <person name="Bluhm B."/>
            <person name="Cannon C."/>
            <person name="Castanera R."/>
            <person name="Culley D."/>
            <person name="Daum C."/>
            <person name="Ezra D."/>
            <person name="Gonzalez J."/>
            <person name="Henrissat B."/>
            <person name="Kuo A."/>
            <person name="Liang C."/>
            <person name="Lipzen A."/>
            <person name="Lutzoni F."/>
            <person name="Magnuson J."/>
            <person name="Mondo S."/>
            <person name="Nolan M."/>
            <person name="Ohm R."/>
            <person name="Pangilinan J."/>
            <person name="Park H.-J."/>
            <person name="Ramirez L."/>
            <person name="Alfaro M."/>
            <person name="Sun H."/>
            <person name="Tritt A."/>
            <person name="Yoshinaga Y."/>
            <person name="Zwiers L.-H."/>
            <person name="Turgeon B."/>
            <person name="Goodwin S."/>
            <person name="Spatafora J."/>
            <person name="Crous P."/>
            <person name="Grigoriev I."/>
        </authorList>
    </citation>
    <scope>NUCLEOTIDE SEQUENCE [LARGE SCALE GENOMIC DNA]</scope>
    <source>
        <strain evidence="2">CECT 20119</strain>
    </source>
</reference>
<dbReference type="AlphaFoldDB" id="A0A6A6GAM5"/>
<evidence type="ECO:0000313" key="2">
    <source>
        <dbReference type="Proteomes" id="UP000799538"/>
    </source>
</evidence>
<dbReference type="Proteomes" id="UP000799538">
    <property type="component" value="Unassembled WGS sequence"/>
</dbReference>
<dbReference type="EMBL" id="ML992508">
    <property type="protein sequence ID" value="KAF2222754.1"/>
    <property type="molecule type" value="Genomic_DNA"/>
</dbReference>
<accession>A0A6A6GAM5</accession>
<keyword evidence="2" id="KW-1185">Reference proteome</keyword>
<proteinExistence type="predicted"/>
<protein>
    <submittedName>
        <fullName evidence="1">Uncharacterized protein</fullName>
    </submittedName>
</protein>
<name>A0A6A6GAM5_9PEZI</name>
<dbReference type="OrthoDB" id="3866936at2759"/>
<sequence>MASLVAATASHPCYNSLRPIEHQVRLQDSHGDHVKALLALVNDHGMADHFGVHSLHNHGPIPEKTICLETDLPGYENIKWNRSTPVTDQLLTQKIHPTLFRVNGADVIPFEFALGPSPIDASAIPKAFVADLVEYLTENDLTDLIAIQLGDFTKAGAAEGIQRTSELEVDWGAKETLTVILPFERMVDAALNPVPTGWNAANDIEHSSPPAGEHWNESKKADGSVTHKVHVDSTEAITPANLMQALIRVGYCKP</sequence>